<name>A0A3M7SEG9_BRAPC</name>
<dbReference type="AlphaFoldDB" id="A0A3M7SEG9"/>
<proteinExistence type="predicted"/>
<organism evidence="1 2">
    <name type="scientific">Brachionus plicatilis</name>
    <name type="common">Marine rotifer</name>
    <name type="synonym">Brachionus muelleri</name>
    <dbReference type="NCBI Taxonomy" id="10195"/>
    <lineage>
        <taxon>Eukaryota</taxon>
        <taxon>Metazoa</taxon>
        <taxon>Spiralia</taxon>
        <taxon>Gnathifera</taxon>
        <taxon>Rotifera</taxon>
        <taxon>Eurotatoria</taxon>
        <taxon>Monogononta</taxon>
        <taxon>Pseudotrocha</taxon>
        <taxon>Ploima</taxon>
        <taxon>Brachionidae</taxon>
        <taxon>Brachionus</taxon>
    </lineage>
</organism>
<comment type="caution">
    <text evidence="1">The sequence shown here is derived from an EMBL/GenBank/DDBJ whole genome shotgun (WGS) entry which is preliminary data.</text>
</comment>
<gene>
    <name evidence="1" type="ORF">BpHYR1_002241</name>
</gene>
<evidence type="ECO:0000313" key="1">
    <source>
        <dbReference type="EMBL" id="RNA34214.1"/>
    </source>
</evidence>
<sequence length="67" mass="7647">MSLLAVFLVSQKFSSSIIQCIFQGIPIPFIDFGLIEIFRNFTVPTIGVFSNYFGFLNQYVRGLKFTD</sequence>
<dbReference type="Proteomes" id="UP000276133">
    <property type="component" value="Unassembled WGS sequence"/>
</dbReference>
<dbReference type="EMBL" id="REGN01001516">
    <property type="protein sequence ID" value="RNA34214.1"/>
    <property type="molecule type" value="Genomic_DNA"/>
</dbReference>
<accession>A0A3M7SEG9</accession>
<protein>
    <submittedName>
        <fullName evidence="1">Uncharacterized protein</fullName>
    </submittedName>
</protein>
<keyword evidence="2" id="KW-1185">Reference proteome</keyword>
<evidence type="ECO:0000313" key="2">
    <source>
        <dbReference type="Proteomes" id="UP000276133"/>
    </source>
</evidence>
<reference evidence="1 2" key="1">
    <citation type="journal article" date="2018" name="Sci. Rep.">
        <title>Genomic signatures of local adaptation to the degree of environmental predictability in rotifers.</title>
        <authorList>
            <person name="Franch-Gras L."/>
            <person name="Hahn C."/>
            <person name="Garcia-Roger E.M."/>
            <person name="Carmona M.J."/>
            <person name="Serra M."/>
            <person name="Gomez A."/>
        </authorList>
    </citation>
    <scope>NUCLEOTIDE SEQUENCE [LARGE SCALE GENOMIC DNA]</scope>
    <source>
        <strain evidence="1">HYR1</strain>
    </source>
</reference>